<evidence type="ECO:0000256" key="1">
    <source>
        <dbReference type="ARBA" id="ARBA00022448"/>
    </source>
</evidence>
<reference evidence="10" key="1">
    <citation type="journal article" date="2014" name="Microb. Cell Fact.">
        <title>Exploiting Issatchenkia orientalis SD108 for succinic acid production.</title>
        <authorList>
            <person name="Xiao H."/>
            <person name="Shao Z."/>
            <person name="Jiang Y."/>
            <person name="Dole S."/>
            <person name="Zhao H."/>
        </authorList>
    </citation>
    <scope>NUCLEOTIDE SEQUENCE [LARGE SCALE GENOMIC DNA]</scope>
    <source>
        <strain evidence="10">SD108</strain>
    </source>
</reference>
<organism evidence="7 10">
    <name type="scientific">Pichia kudriavzevii</name>
    <name type="common">Yeast</name>
    <name type="synonym">Issatchenkia orientalis</name>
    <dbReference type="NCBI Taxonomy" id="4909"/>
    <lineage>
        <taxon>Eukaryota</taxon>
        <taxon>Fungi</taxon>
        <taxon>Dikarya</taxon>
        <taxon>Ascomycota</taxon>
        <taxon>Saccharomycotina</taxon>
        <taxon>Pichiomycetes</taxon>
        <taxon>Pichiales</taxon>
        <taxon>Pichiaceae</taxon>
        <taxon>Pichia</taxon>
    </lineage>
</organism>
<dbReference type="InterPro" id="IPR011012">
    <property type="entry name" value="Longin-like_dom_sf"/>
</dbReference>
<evidence type="ECO:0000313" key="7">
    <source>
        <dbReference type="EMBL" id="KGK37879.1"/>
    </source>
</evidence>
<protein>
    <recommendedName>
        <fullName evidence="6">Trafficking protein particle complex subunit</fullName>
    </recommendedName>
</protein>
<dbReference type="AlphaFoldDB" id="A0A099P0S2"/>
<evidence type="ECO:0000256" key="6">
    <source>
        <dbReference type="RuleBase" id="RU366065"/>
    </source>
</evidence>
<dbReference type="Proteomes" id="UP000029867">
    <property type="component" value="Unassembled WGS sequence"/>
</dbReference>
<keyword evidence="4 6" id="KW-0333">Golgi apparatus</keyword>
<dbReference type="InterPro" id="IPR007233">
    <property type="entry name" value="TRAPPC"/>
</dbReference>
<comment type="similarity">
    <text evidence="5">Belongs to the TRAPP small subunits family. BET5 subfamily.</text>
</comment>
<dbReference type="eggNOG" id="KOG3368">
    <property type="taxonomic scope" value="Eukaryota"/>
</dbReference>
<comment type="subcellular location">
    <subcellularLocation>
        <location evidence="6">Endoplasmic reticulum</location>
    </subcellularLocation>
    <subcellularLocation>
        <location evidence="6">Golgi apparatus</location>
        <location evidence="6">cis-Golgi network</location>
    </subcellularLocation>
</comment>
<dbReference type="PANTHER" id="PTHR23249:SF16">
    <property type="entry name" value="TRAFFICKING PROTEIN PARTICLE COMPLEX SUBUNIT 1"/>
    <property type="match status" value="1"/>
</dbReference>
<dbReference type="SUPFAM" id="SSF64356">
    <property type="entry name" value="SNARE-like"/>
    <property type="match status" value="1"/>
</dbReference>
<reference evidence="9 12" key="5">
    <citation type="submission" date="2017-05" db="EMBL/GenBank/DDBJ databases">
        <title>The Genome Sequence of Candida krusei Ckrusei653.</title>
        <authorList>
            <person name="Cuomo C."/>
            <person name="Forche A."/>
            <person name="Young S."/>
            <person name="Abouelleil A."/>
            <person name="Cao P."/>
            <person name="Chapman S."/>
            <person name="Cusick C."/>
            <person name="Shea T."/>
            <person name="Nusbaum C."/>
            <person name="Birren B."/>
        </authorList>
    </citation>
    <scope>NUCLEOTIDE SEQUENCE [LARGE SCALE GENOMIC DNA]</scope>
    <source>
        <strain evidence="9 12">Ckrusei653</strain>
    </source>
</reference>
<dbReference type="Gene3D" id="3.30.450.70">
    <property type="match status" value="1"/>
</dbReference>
<keyword evidence="2 6" id="KW-0256">Endoplasmic reticulum</keyword>
<accession>A0A099P0S2</accession>
<keyword evidence="1 6" id="KW-0813">Transport</keyword>
<dbReference type="SMART" id="SM01399">
    <property type="entry name" value="Sybindin"/>
    <property type="match status" value="1"/>
</dbReference>
<comment type="caution">
    <text evidence="7">The sequence shown here is derived from an EMBL/GenBank/DDBJ whole genome shotgun (WGS) entry which is preliminary data.</text>
</comment>
<dbReference type="GO" id="GO:0005783">
    <property type="term" value="C:endoplasmic reticulum"/>
    <property type="evidence" value="ECO:0007669"/>
    <property type="project" value="UniProtKB-SubCell"/>
</dbReference>
<dbReference type="GO" id="GO:0030008">
    <property type="term" value="C:TRAPP complex"/>
    <property type="evidence" value="ECO:0007669"/>
    <property type="project" value="UniProtKB-UniRule"/>
</dbReference>
<keyword evidence="3 6" id="KW-0931">ER-Golgi transport</keyword>
<dbReference type="GO" id="GO:0006888">
    <property type="term" value="P:endoplasmic reticulum to Golgi vesicle-mediated transport"/>
    <property type="evidence" value="ECO:0007669"/>
    <property type="project" value="UniProtKB-UniRule"/>
</dbReference>
<name>A0A099P0S2_PICKU</name>
<dbReference type="GO" id="GO:0005794">
    <property type="term" value="C:Golgi apparatus"/>
    <property type="evidence" value="ECO:0007669"/>
    <property type="project" value="UniProtKB-SubCell"/>
</dbReference>
<evidence type="ECO:0000313" key="11">
    <source>
        <dbReference type="Proteomes" id="UP000189274"/>
    </source>
</evidence>
<evidence type="ECO:0000256" key="4">
    <source>
        <dbReference type="ARBA" id="ARBA00023034"/>
    </source>
</evidence>
<evidence type="ECO:0000313" key="8">
    <source>
        <dbReference type="EMBL" id="ONH75102.1"/>
    </source>
</evidence>
<evidence type="ECO:0000256" key="3">
    <source>
        <dbReference type="ARBA" id="ARBA00022892"/>
    </source>
</evidence>
<dbReference type="Proteomes" id="UP000189274">
    <property type="component" value="Unassembled WGS sequence"/>
</dbReference>
<dbReference type="EMBL" id="JQFK01000028">
    <property type="protein sequence ID" value="KGK37879.1"/>
    <property type="molecule type" value="Genomic_DNA"/>
</dbReference>
<reference evidence="8" key="4">
    <citation type="submission" date="2017-01" db="EMBL/GenBank/DDBJ databases">
        <authorList>
            <person name="Mah S.A."/>
            <person name="Swanson W.J."/>
            <person name="Moy G.W."/>
            <person name="Vacquier V.D."/>
        </authorList>
    </citation>
    <scope>NUCLEOTIDE SEQUENCE [LARGE SCALE GENOMIC DNA]</scope>
    <source>
        <strain evidence="8">129</strain>
    </source>
</reference>
<evidence type="ECO:0000313" key="10">
    <source>
        <dbReference type="Proteomes" id="UP000029867"/>
    </source>
</evidence>
<gene>
    <name evidence="8" type="ORF">BOH78_1903</name>
    <name evidence="9" type="ORF">CAS74_002570</name>
    <name evidence="7" type="ORF">JL09_g2978</name>
</gene>
<evidence type="ECO:0000313" key="12">
    <source>
        <dbReference type="Proteomes" id="UP000195871"/>
    </source>
</evidence>
<reference evidence="7" key="2">
    <citation type="submission" date="2014-08" db="EMBL/GenBank/DDBJ databases">
        <title>Exploiting Issatchenkia orientalis SD108 for Succinic Acid Production.</title>
        <authorList>
            <person name="Xiao H."/>
            <person name="Shao Z."/>
            <person name="Jiang Y."/>
            <person name="Dole S."/>
            <person name="Zhao H."/>
        </authorList>
    </citation>
    <scope>NUCLEOTIDE SEQUENCE [LARGE SCALE GENOMIC DNA]</scope>
    <source>
        <strain evidence="7">SD108</strain>
    </source>
</reference>
<dbReference type="Pfam" id="PF04099">
    <property type="entry name" value="Sybindin"/>
    <property type="match status" value="1"/>
</dbReference>
<proteinExistence type="inferred from homology"/>
<evidence type="ECO:0000313" key="9">
    <source>
        <dbReference type="EMBL" id="OUT22825.1"/>
    </source>
</evidence>
<dbReference type="HOGENOM" id="CLU_053380_4_0_1"/>
<reference evidence="11" key="3">
    <citation type="journal article" date="2017" name="Genome Announc.">
        <title>Genome sequences of Cyberlindnera fabianii 65, Pichia kudriavzevii 129, and Saccharomyces cerevisiae 131 isolated from fermented masau fruits in Zimbabwe.</title>
        <authorList>
            <person name="van Rijswijck I.M.H."/>
            <person name="Derks M.F.L."/>
            <person name="Abee T."/>
            <person name="de Ridder D."/>
            <person name="Smid E.J."/>
        </authorList>
    </citation>
    <scope>NUCLEOTIDE SEQUENCE [LARGE SCALE GENOMIC DNA]</scope>
    <source>
        <strain evidence="11">129</strain>
    </source>
</reference>
<dbReference type="VEuPathDB" id="FungiDB:C5L36_0D05900"/>
<evidence type="ECO:0000256" key="2">
    <source>
        <dbReference type="ARBA" id="ARBA00022824"/>
    </source>
</evidence>
<dbReference type="PANTHER" id="PTHR23249">
    <property type="entry name" value="TRAFFICKING PROTEIN PARTICLE COMPLEX SUBUNIT"/>
    <property type="match status" value="1"/>
</dbReference>
<dbReference type="EMBL" id="NHMM01000003">
    <property type="protein sequence ID" value="OUT22825.1"/>
    <property type="molecule type" value="Genomic_DNA"/>
</dbReference>
<comment type="subunit">
    <text evidence="6">Part of the multisubunit transport protein particle (TRAPP) complex.</text>
</comment>
<dbReference type="EMBL" id="MQVM01000007">
    <property type="protein sequence ID" value="ONH75102.1"/>
    <property type="molecule type" value="Genomic_DNA"/>
</dbReference>
<sequence>MALSFWIFDRHTECLYHRDFVENTVNTRNSTDEAKLLLGMIHSLRSISHKLAPPNNDNLFDDSLQLASRNRVHTVETRNYTAHILQSLNGLLFVLIVANNEKKDNQQGQRRVNTSQTLETLKAFYRDVWTVSIPQNGMARVSKNESIVINDTRFTDNVDKLLRDL</sequence>
<dbReference type="Proteomes" id="UP000195871">
    <property type="component" value="Unassembled WGS sequence"/>
</dbReference>
<evidence type="ECO:0000256" key="5">
    <source>
        <dbReference type="ARBA" id="ARBA00038167"/>
    </source>
</evidence>